<dbReference type="InterPro" id="IPR056881">
    <property type="entry name" value="Mug62_dom"/>
</dbReference>
<accession>A0A1B7SHJ6</accession>
<reference evidence="6" key="2">
    <citation type="submission" date="2021-01" db="EMBL/GenBank/DDBJ databases">
        <authorList>
            <person name="Schikora-Tamarit M.A."/>
        </authorList>
    </citation>
    <scope>NUCLEOTIDE SEQUENCE</scope>
    <source>
        <strain evidence="6">NCAIM Y.01608</strain>
    </source>
</reference>
<dbReference type="OrthoDB" id="69964at2759"/>
<sequence>MDFTIPRNCPQVLEDQLLKLINEYQEGYLTEKGYINKRLEILQSVSSRSTTLPKTPLSNKATTLSNSTSTSTPVPSEPHEFELNLGKNNSFPDDHNEKFTQPLTYEDEPFSYLEPSLNYFQQFDVPRELQKPLDPRDVDEMLEQKFNNLPSILRHRGSIYKREAAIVIVDAKGKENQSISWERLYLRAEKIAQKIKNKAALYPGDRVCLIYQNIEVIELVIAVYACFLSGTVAVPMNSGLSSKELVKIMTDTQSHLCLMSDSVYKHFERQSNGSKLSIWPKGMDIWKTTDTGLAAKDEDPPAMKISDLAYIQYTKSSFGELRGVVISHRTIMHQMSSLLSIFASSPTMDAQEFVRSDIRYSSSKNVLLSTLDARDSIGLIFSVLFTVFTGNTLLWMPQRLTEVAGLLAHVISKYRVSVMLSDYLSLKQVAYNYQSFPQMTRTFNKKVKVDLSCVKWCLIDTVIVDCEFNDMLVNRWFRPLGHKSPRQIIAPILALNEHGGMIISMRDWIGKEENLGCTFHSPMADDLPNDAYEDDDENDENNKLSELLIDKASLTSNTVKVVSDRPPPISTLMDNGESSKYIRVGAFGYPLPDATLAIVNPETRFLSGNMEVGEIWVDSHCISGGFWSLADATQSIFQAECSDYEGILNLKFVRTGLLGFTYNGKVYVLGLYEDRIRQKVTWYDQYLQQKKKDATNSFEQQINQYRYHYAGHLVKTLVRNMNEVSDCSFFNITINREHVPIVIIESPSAQILPAAVAAHSGDRMNYPVLDEIASKAFQILEQMQNVRLHCILLCAPNSLPRTPRSGRPEIANMLCKRRFMEGKIPSVYVKFNLSNSLSAIPHGEDISGGIWSLYSSNSRVEALNYTDLQYSGLDLREKCVDDRTNLELTGYKSILELFKIRASKQADEMAYGIIDRQSVKESKSLSWKKVEMKVFAVCSYILEKQNLKSSDYVILMYPLSEEVIVCLYACWLGGLVPILLPPLDVTRLEEDTLSLVSIIKDFNVQAIFVNNDTETLLKNKPVNSKMKTLSNQLKINIPKCRNTSKHTKYPNNSKVMYQKMEQYKSKPRNKRDECLVWISWTEDHQYKGTKLQHSNLMAMCKILKETCQINSTKPLCACVRHCSGLGFLQSMMLGVYLGTTTYLISPLDYSLNPSKFFLSLDRYKVENVFVTEKMIAYAIENPAPKKCDLSSLKNLMIGWDARPSGKLLNAFLNHMQLTDLSPFAVSNVYQHDLNPMISLRSYLSFAPLDLWVDPLALTQGYVSLVNPSDSPYAIHLQDSGIVPVNTQLAVVNPETSKICKVGEFGEVWVCSESTVSNVTVTQTGKFDDSRLRAKIENWNKDLDYMRTGDFGFLHNIEKTLDNGNVVEMQLLFYLGKAEETFEVLGMQYFAIDIEESINALVGSILMTSKSCPPRSCVFKAGDYVVAAIETGRPTNYLSSLVPLIVSKLLNQFGLIVDIITFYEPNQMSISRLGEVQRAKCLKKWMKGELKPLQTFGISEGEEKMKKVIQLIKETTDKSFSEARLDCST</sequence>
<dbReference type="PANTHER" id="PTHR22754:SF32">
    <property type="entry name" value="DISCO-INTERACTING PROTEIN 2"/>
    <property type="match status" value="1"/>
</dbReference>
<feature type="domain" description="AMP-binding enzyme C-terminal" evidence="4">
    <location>
        <begin position="1378"/>
        <end position="1490"/>
    </location>
</feature>
<dbReference type="EMBL" id="JAEUBD010000526">
    <property type="protein sequence ID" value="KAH3674156.1"/>
    <property type="molecule type" value="Genomic_DNA"/>
</dbReference>
<dbReference type="Pfam" id="PF23024">
    <property type="entry name" value="AMP-dom_DIP2-like"/>
    <property type="match status" value="1"/>
</dbReference>
<evidence type="ECO:0000259" key="5">
    <source>
        <dbReference type="Pfam" id="PF24919"/>
    </source>
</evidence>
<gene>
    <name evidence="6" type="ORF">OGATHE_002136</name>
</gene>
<dbReference type="PANTHER" id="PTHR22754">
    <property type="entry name" value="DISCO-INTERACTING PROTEIN 2 DIP2 -RELATED"/>
    <property type="match status" value="1"/>
</dbReference>
<dbReference type="InterPro" id="IPR010506">
    <property type="entry name" value="DMAP1-bd"/>
</dbReference>
<dbReference type="Pfam" id="PF06464">
    <property type="entry name" value="DMAP_binding"/>
    <property type="match status" value="1"/>
</dbReference>
<dbReference type="Gene3D" id="3.40.50.12780">
    <property type="entry name" value="N-terminal domain of ligase-like"/>
    <property type="match status" value="2"/>
</dbReference>
<name>A0A1B7SHJ6_9ASCO</name>
<dbReference type="InterPro" id="IPR042099">
    <property type="entry name" value="ANL_N_sf"/>
</dbReference>
<dbReference type="InterPro" id="IPR025110">
    <property type="entry name" value="AMP-bd_C"/>
</dbReference>
<feature type="region of interest" description="Disordered" evidence="1">
    <location>
        <begin position="47"/>
        <end position="83"/>
    </location>
</feature>
<comment type="caution">
    <text evidence="6">The sequence shown here is derived from an EMBL/GenBank/DDBJ whole genome shotgun (WGS) entry which is preliminary data.</text>
</comment>
<feature type="domain" description="Meiotically up-regulated gene 62 protein-like alpha-beta" evidence="5">
    <location>
        <begin position="672"/>
        <end position="841"/>
    </location>
</feature>
<keyword evidence="7" id="KW-1185">Reference proteome</keyword>
<evidence type="ECO:0000259" key="2">
    <source>
        <dbReference type="Pfam" id="PF00501"/>
    </source>
</evidence>
<dbReference type="SUPFAM" id="SSF56801">
    <property type="entry name" value="Acetyl-CoA synthetase-like"/>
    <property type="match status" value="2"/>
</dbReference>
<dbReference type="InterPro" id="IPR045851">
    <property type="entry name" value="AMP-bd_C_sf"/>
</dbReference>
<feature type="domain" description="AMP-dependent synthetase/ligase" evidence="2">
    <location>
        <begin position="163"/>
        <end position="420"/>
    </location>
</feature>
<dbReference type="Pfam" id="PF00501">
    <property type="entry name" value="AMP-binding"/>
    <property type="match status" value="2"/>
</dbReference>
<evidence type="ECO:0000259" key="4">
    <source>
        <dbReference type="Pfam" id="PF23024"/>
    </source>
</evidence>
<dbReference type="GO" id="GO:0005829">
    <property type="term" value="C:cytosol"/>
    <property type="evidence" value="ECO:0007669"/>
    <property type="project" value="TreeGrafter"/>
</dbReference>
<evidence type="ECO:0000313" key="7">
    <source>
        <dbReference type="Proteomes" id="UP000788993"/>
    </source>
</evidence>
<proteinExistence type="predicted"/>
<dbReference type="Gene3D" id="3.30.300.30">
    <property type="match status" value="1"/>
</dbReference>
<evidence type="ECO:0000256" key="1">
    <source>
        <dbReference type="SAM" id="MobiDB-lite"/>
    </source>
</evidence>
<dbReference type="Proteomes" id="UP000788993">
    <property type="component" value="Unassembled WGS sequence"/>
</dbReference>
<feature type="domain" description="AMP-dependent synthetase/ligase" evidence="2">
    <location>
        <begin position="901"/>
        <end position="1215"/>
    </location>
</feature>
<organism evidence="6 7">
    <name type="scientific">Ogataea polymorpha</name>
    <dbReference type="NCBI Taxonomy" id="460523"/>
    <lineage>
        <taxon>Eukaryota</taxon>
        <taxon>Fungi</taxon>
        <taxon>Dikarya</taxon>
        <taxon>Ascomycota</taxon>
        <taxon>Saccharomycotina</taxon>
        <taxon>Pichiomycetes</taxon>
        <taxon>Pichiales</taxon>
        <taxon>Pichiaceae</taxon>
        <taxon>Ogataea</taxon>
    </lineage>
</organism>
<feature type="compositionally biased region" description="Low complexity" evidence="1">
    <location>
        <begin position="57"/>
        <end position="72"/>
    </location>
</feature>
<feature type="domain" description="DMAP1-binding" evidence="3">
    <location>
        <begin position="10"/>
        <end position="53"/>
    </location>
</feature>
<evidence type="ECO:0000313" key="6">
    <source>
        <dbReference type="EMBL" id="KAH3674156.1"/>
    </source>
</evidence>
<dbReference type="Pfam" id="PF24919">
    <property type="entry name" value="Mug62"/>
    <property type="match status" value="1"/>
</dbReference>
<reference evidence="6" key="1">
    <citation type="journal article" date="2021" name="Open Biol.">
        <title>Shared evolutionary footprints suggest mitochondrial oxidative damage underlies multiple complex I losses in fungi.</title>
        <authorList>
            <person name="Schikora-Tamarit M.A."/>
            <person name="Marcet-Houben M."/>
            <person name="Nosek J."/>
            <person name="Gabaldon T."/>
        </authorList>
    </citation>
    <scope>NUCLEOTIDE SEQUENCE</scope>
    <source>
        <strain evidence="6">NCAIM Y.01608</strain>
    </source>
</reference>
<dbReference type="RefSeq" id="XP_018210801.1">
    <property type="nucleotide sequence ID" value="XM_018352985.1"/>
</dbReference>
<dbReference type="InterPro" id="IPR000873">
    <property type="entry name" value="AMP-dep_synth/lig_dom"/>
</dbReference>
<protein>
    <submittedName>
        <fullName evidence="6">Uncharacterized protein</fullName>
    </submittedName>
</protein>
<evidence type="ECO:0000259" key="3">
    <source>
        <dbReference type="Pfam" id="PF06464"/>
    </source>
</evidence>